<accession>A0A7W7Y5W9</accession>
<dbReference type="Gene3D" id="3.90.25.10">
    <property type="entry name" value="UDP-galactose 4-epimerase, domain 1"/>
    <property type="match status" value="1"/>
</dbReference>
<comment type="caution">
    <text evidence="2">The sequence shown here is derived from an EMBL/GenBank/DDBJ whole genome shotgun (WGS) entry which is preliminary data.</text>
</comment>
<evidence type="ECO:0000313" key="2">
    <source>
        <dbReference type="EMBL" id="MBB5022582.1"/>
    </source>
</evidence>
<dbReference type="SUPFAM" id="SSF51735">
    <property type="entry name" value="NAD(P)-binding Rossmann-fold domains"/>
    <property type="match status" value="1"/>
</dbReference>
<evidence type="ECO:0000259" key="1">
    <source>
        <dbReference type="Pfam" id="PF16363"/>
    </source>
</evidence>
<dbReference type="InterPro" id="IPR036291">
    <property type="entry name" value="NAD(P)-bd_dom_sf"/>
</dbReference>
<dbReference type="PANTHER" id="PTHR43000">
    <property type="entry name" value="DTDP-D-GLUCOSE 4,6-DEHYDRATASE-RELATED"/>
    <property type="match status" value="1"/>
</dbReference>
<feature type="domain" description="NAD(P)-binding" evidence="1">
    <location>
        <begin position="1"/>
        <end position="286"/>
    </location>
</feature>
<reference evidence="2 3" key="1">
    <citation type="submission" date="2020-08" db="EMBL/GenBank/DDBJ databases">
        <title>Genomic Encyclopedia of Type Strains, Phase IV (KMG-IV): sequencing the most valuable type-strain genomes for metagenomic binning, comparative biology and taxonomic classification.</title>
        <authorList>
            <person name="Goeker M."/>
        </authorList>
    </citation>
    <scope>NUCLEOTIDE SEQUENCE [LARGE SCALE GENOMIC DNA]</scope>
    <source>
        <strain evidence="2 3">DSM 22071</strain>
    </source>
</reference>
<dbReference type="RefSeq" id="WP_183733344.1">
    <property type="nucleotide sequence ID" value="NZ_JACHID010000012.1"/>
</dbReference>
<dbReference type="AlphaFoldDB" id="A0A7W7Y5W9"/>
<evidence type="ECO:0000313" key="3">
    <source>
        <dbReference type="Proteomes" id="UP000528322"/>
    </source>
</evidence>
<keyword evidence="3" id="KW-1185">Reference proteome</keyword>
<dbReference type="Pfam" id="PF16363">
    <property type="entry name" value="GDP_Man_Dehyd"/>
    <property type="match status" value="1"/>
</dbReference>
<dbReference type="EMBL" id="JACHID010000012">
    <property type="protein sequence ID" value="MBB5022582.1"/>
    <property type="molecule type" value="Genomic_DNA"/>
</dbReference>
<gene>
    <name evidence="2" type="ORF">HNR37_001920</name>
</gene>
<organism evidence="2 3">
    <name type="scientific">Desulfurispira natronophila</name>
    <dbReference type="NCBI Taxonomy" id="682562"/>
    <lineage>
        <taxon>Bacteria</taxon>
        <taxon>Pseudomonadati</taxon>
        <taxon>Chrysiogenota</taxon>
        <taxon>Chrysiogenia</taxon>
        <taxon>Chrysiogenales</taxon>
        <taxon>Chrysiogenaceae</taxon>
        <taxon>Desulfurispira</taxon>
    </lineage>
</organism>
<dbReference type="Gene3D" id="3.40.50.720">
    <property type="entry name" value="NAD(P)-binding Rossmann-like Domain"/>
    <property type="match status" value="1"/>
</dbReference>
<protein>
    <submittedName>
        <fullName evidence="2">Nucleoside-diphosphate-sugar epimerase</fullName>
    </submittedName>
</protein>
<sequence>MIFGIDGFTGKHLSRILKQRGYDVWGTTFPGSSPEENSMTCDITDKNGVANVLHRAAPDFIIILSAVTFVPDGLDREIYDINLFGPLHILQAATTLPKAPRRIIVPSTAHVYGNATEGSLTETHCPNPLSHYALSKYAMEQMIRPFRESLDLVTVRPFNYTGAGQADHFLIPKLVRHFRDCLPEIELGNMDVFRDFSDVRDVVAAYTILLEAESPPEVLNVCSGDAVCIRQILEWLHELTGHTPEVSVNPAFVRANEVRYLYGCNEKLCQLGWRRKYHLQDTLRWMLRAG</sequence>
<name>A0A7W7Y5W9_9BACT</name>
<dbReference type="Proteomes" id="UP000528322">
    <property type="component" value="Unassembled WGS sequence"/>
</dbReference>
<dbReference type="InterPro" id="IPR016040">
    <property type="entry name" value="NAD(P)-bd_dom"/>
</dbReference>
<proteinExistence type="predicted"/>